<keyword evidence="1" id="KW-0677">Repeat</keyword>
<dbReference type="GO" id="GO:0033309">
    <property type="term" value="C:SBF transcription complex"/>
    <property type="evidence" value="ECO:0007669"/>
    <property type="project" value="TreeGrafter"/>
</dbReference>
<dbReference type="InterPro" id="IPR036770">
    <property type="entry name" value="Ankyrin_rpt-contain_sf"/>
</dbReference>
<feature type="compositionally biased region" description="Basic residues" evidence="5">
    <location>
        <begin position="122"/>
        <end position="134"/>
    </location>
</feature>
<dbReference type="PROSITE" id="PS50088">
    <property type="entry name" value="ANK_REPEAT"/>
    <property type="match status" value="1"/>
</dbReference>
<reference evidence="8" key="1">
    <citation type="journal article" date="2015" name="J. Biotechnol.">
        <title>The structure of the Cyberlindnera jadinii genome and its relation to Candida utilis analyzed by the occurrence of single nucleotide polymorphisms.</title>
        <authorList>
            <person name="Rupp O."/>
            <person name="Brinkrolf K."/>
            <person name="Buerth C."/>
            <person name="Kunigo M."/>
            <person name="Schneider J."/>
            <person name="Jaenicke S."/>
            <person name="Goesmann A."/>
            <person name="Puehler A."/>
            <person name="Jaeger K.-E."/>
            <person name="Ernst J.F."/>
        </authorList>
    </citation>
    <scope>NUCLEOTIDE SEQUENCE [LARGE SCALE GENOMIC DNA]</scope>
    <source>
        <strain evidence="8">ATCC 18201 / CBS 1600 / BCRC 20928 / JCM 3617 / NBRC 0987 / NRRL Y-1542</strain>
    </source>
</reference>
<protein>
    <submittedName>
        <fullName evidence="7">SWI4 protein</fullName>
    </submittedName>
</protein>
<feature type="domain" description="HTH APSES-type" evidence="6">
    <location>
        <begin position="1"/>
        <end position="86"/>
    </location>
</feature>
<dbReference type="AlphaFoldDB" id="A0A0H5C687"/>
<name>A0A0H5C687_CYBJN</name>
<dbReference type="PROSITE" id="PS51299">
    <property type="entry name" value="HTH_APSES"/>
    <property type="match status" value="1"/>
</dbReference>
<feature type="compositionally biased region" description="Low complexity" evidence="5">
    <location>
        <begin position="97"/>
        <end position="113"/>
    </location>
</feature>
<dbReference type="PROSITE" id="PS50297">
    <property type="entry name" value="ANK_REP_REGION"/>
    <property type="match status" value="1"/>
</dbReference>
<feature type="compositionally biased region" description="Low complexity" evidence="5">
    <location>
        <begin position="158"/>
        <end position="179"/>
    </location>
</feature>
<dbReference type="InterPro" id="IPR002110">
    <property type="entry name" value="Ankyrin_rpt"/>
</dbReference>
<keyword evidence="4" id="KW-0175">Coiled coil</keyword>
<evidence type="ECO:0000256" key="3">
    <source>
        <dbReference type="PROSITE-ProRule" id="PRU00023"/>
    </source>
</evidence>
<dbReference type="InterPro" id="IPR051642">
    <property type="entry name" value="SWI6-like"/>
</dbReference>
<dbReference type="EMBL" id="CDQK01000004">
    <property type="protein sequence ID" value="CEP23576.1"/>
    <property type="molecule type" value="Genomic_DNA"/>
</dbReference>
<evidence type="ECO:0000256" key="5">
    <source>
        <dbReference type="SAM" id="MobiDB-lite"/>
    </source>
</evidence>
<feature type="region of interest" description="Disordered" evidence="5">
    <location>
        <begin position="76"/>
        <end position="134"/>
    </location>
</feature>
<dbReference type="InterPro" id="IPR018004">
    <property type="entry name" value="KilA/APSES_HTH"/>
</dbReference>
<dbReference type="SUPFAM" id="SSF54616">
    <property type="entry name" value="DNA-binding domain of Mlu1-box binding protein MBP1"/>
    <property type="match status" value="1"/>
</dbReference>
<dbReference type="Gene3D" id="3.10.260.10">
    <property type="entry name" value="Transcription regulator HTH, APSES-type DNA-binding domain"/>
    <property type="match status" value="1"/>
</dbReference>
<evidence type="ECO:0000313" key="8">
    <source>
        <dbReference type="Proteomes" id="UP000038830"/>
    </source>
</evidence>
<dbReference type="Proteomes" id="UP000038830">
    <property type="component" value="Unassembled WGS sequence"/>
</dbReference>
<gene>
    <name evidence="7" type="primary">SWI4</name>
    <name evidence="7" type="ORF">BN1211_4195</name>
</gene>
<dbReference type="InterPro" id="IPR036887">
    <property type="entry name" value="HTH_APSES_sf"/>
</dbReference>
<keyword evidence="2 3" id="KW-0040">ANK repeat</keyword>
<dbReference type="SMART" id="SM00248">
    <property type="entry name" value="ANK"/>
    <property type="match status" value="2"/>
</dbReference>
<evidence type="ECO:0000256" key="2">
    <source>
        <dbReference type="ARBA" id="ARBA00023043"/>
    </source>
</evidence>
<dbReference type="SUPFAM" id="SSF48403">
    <property type="entry name" value="Ankyrin repeat"/>
    <property type="match status" value="1"/>
</dbReference>
<dbReference type="GO" id="GO:0030907">
    <property type="term" value="C:MBF transcription complex"/>
    <property type="evidence" value="ECO:0007669"/>
    <property type="project" value="TreeGrafter"/>
</dbReference>
<dbReference type="Gene3D" id="1.25.40.20">
    <property type="entry name" value="Ankyrin repeat-containing domain"/>
    <property type="match status" value="1"/>
</dbReference>
<proteinExistence type="predicted"/>
<feature type="region of interest" description="Disordered" evidence="5">
    <location>
        <begin position="151"/>
        <end position="179"/>
    </location>
</feature>
<dbReference type="Pfam" id="PF00023">
    <property type="entry name" value="Ank"/>
    <property type="match status" value="1"/>
</dbReference>
<organism evidence="7 8">
    <name type="scientific">Cyberlindnera jadinii (strain ATCC 18201 / CBS 1600 / BCRC 20928 / JCM 3617 / NBRC 0987 / NRRL Y-1542)</name>
    <name type="common">Torula yeast</name>
    <name type="synonym">Candida utilis</name>
    <dbReference type="NCBI Taxonomy" id="983966"/>
    <lineage>
        <taxon>Eukaryota</taxon>
        <taxon>Fungi</taxon>
        <taxon>Dikarya</taxon>
        <taxon>Ascomycota</taxon>
        <taxon>Saccharomycotina</taxon>
        <taxon>Saccharomycetes</taxon>
        <taxon>Phaffomycetales</taxon>
        <taxon>Phaffomycetaceae</taxon>
        <taxon>Cyberlindnera</taxon>
    </lineage>
</organism>
<sequence length="729" mass="81494">MRRCSDDWVNATQILKAAKFPKAHRTRILEREVQTGVHEKIQGGYGRFQGTWIPLDIARPLAHKYNITDAMAPILSHVPDPKNPVPRKTKNVTNKMSSSTNNASAPNASSTASRQGTGSPGKKPKKVYNTKRRRAAAAAAAAAAAVANGSYDPNVNHQQLQTPPQSRHQQQQGLHPQHQPIPVQHVPNGMIQVGLWQHMNGYQQQVPQMANFANPHRQAVHYAQQQQQQHPLQHQQIAQQQHMQVFGQALQVPQQQMQQQTFPYQQHKTKISQETWSQDDASIHMDEVMRDSDTSISSNEEHSGYKRSKAIYMDALIQFFATDAEKIPQNLLNPPSDYDFNEPIDEEGHTPLHWAASIASIPLIELLLRHGADPLTPNATGLNCISRAIFFNNSYQKHNFHIIVNLMKNCLYTPDKAGRTPMHYLCESIRSKPETALYYLSAILDQLRMGNKDLLEIVVNHTDVNGDSAVSLALRAGNDALATILEPYSNKKKVSVNNSDVEAVKDESPENEEGDDNDRVPLQQDNEEQDHPGSPLSSSLPKMPVKEVGPMLSSMLSSLADAYDTELKNKEEESSHTKTILDKLKQDIETTERQNRDILVQIEEGISLDELLNNIGELEAVFNKKSAHLGKVLERSQALELAQAVLSEENSITDPVVAGDAVALGIELTRLQMDRTKVVNDIMEALTKQNISKKMNNYRRLISLACDIKLESVDELIDEIEADLLTTVE</sequence>
<accession>A0A0H5C687</accession>
<dbReference type="Pfam" id="PF04383">
    <property type="entry name" value="KilA-N"/>
    <property type="match status" value="1"/>
</dbReference>
<evidence type="ECO:0000256" key="4">
    <source>
        <dbReference type="SAM" id="Coils"/>
    </source>
</evidence>
<evidence type="ECO:0000256" key="1">
    <source>
        <dbReference type="ARBA" id="ARBA00022737"/>
    </source>
</evidence>
<dbReference type="PANTHER" id="PTHR43828">
    <property type="entry name" value="ASPARAGINASE"/>
    <property type="match status" value="1"/>
</dbReference>
<dbReference type="GO" id="GO:0001228">
    <property type="term" value="F:DNA-binding transcription activator activity, RNA polymerase II-specific"/>
    <property type="evidence" value="ECO:0007669"/>
    <property type="project" value="UniProtKB-ARBA"/>
</dbReference>
<evidence type="ECO:0000313" key="7">
    <source>
        <dbReference type="EMBL" id="CEP23576.1"/>
    </source>
</evidence>
<dbReference type="SMART" id="SM01252">
    <property type="entry name" value="KilA-N"/>
    <property type="match status" value="1"/>
</dbReference>
<feature type="region of interest" description="Disordered" evidence="5">
    <location>
        <begin position="496"/>
        <end position="546"/>
    </location>
</feature>
<dbReference type="GO" id="GO:0003677">
    <property type="term" value="F:DNA binding"/>
    <property type="evidence" value="ECO:0007669"/>
    <property type="project" value="InterPro"/>
</dbReference>
<feature type="coiled-coil region" evidence="4">
    <location>
        <begin position="567"/>
        <end position="601"/>
    </location>
</feature>
<evidence type="ECO:0000259" key="6">
    <source>
        <dbReference type="PROSITE" id="PS51299"/>
    </source>
</evidence>
<dbReference type="InterPro" id="IPR003163">
    <property type="entry name" value="Tscrpt_reg_HTH_APSES-type"/>
</dbReference>
<feature type="repeat" description="ANK" evidence="3">
    <location>
        <begin position="347"/>
        <end position="379"/>
    </location>
</feature>
<dbReference type="PANTHER" id="PTHR43828:SF7">
    <property type="entry name" value="REGULATORY PROTEIN SWI4"/>
    <property type="match status" value="1"/>
</dbReference>